<evidence type="ECO:0000313" key="4">
    <source>
        <dbReference type="EMBL" id="PTG16513.1"/>
    </source>
</evidence>
<dbReference type="SMART" id="SM00852">
    <property type="entry name" value="MoCF_biosynth"/>
    <property type="match status" value="1"/>
</dbReference>
<evidence type="ECO:0000313" key="6">
    <source>
        <dbReference type="Proteomes" id="UP001240157"/>
    </source>
</evidence>
<proteinExistence type="inferred from homology"/>
<dbReference type="InterPro" id="IPR050101">
    <property type="entry name" value="CinA"/>
</dbReference>
<dbReference type="AlphaFoldDB" id="A0AAE5T0K5"/>
<evidence type="ECO:0000313" key="3">
    <source>
        <dbReference type="EMBL" id="MDQ7176039.1"/>
    </source>
</evidence>
<evidence type="ECO:0000259" key="2">
    <source>
        <dbReference type="SMART" id="SM00852"/>
    </source>
</evidence>
<dbReference type="Pfam" id="PF18146">
    <property type="entry name" value="CinA_KH"/>
    <property type="match status" value="1"/>
</dbReference>
<dbReference type="HAMAP" id="MF_00226_B">
    <property type="entry name" value="CinA_B"/>
    <property type="match status" value="1"/>
</dbReference>
<dbReference type="EMBL" id="JAVGJF010000058">
    <property type="protein sequence ID" value="MDQ7176039.1"/>
    <property type="molecule type" value="Genomic_DNA"/>
</dbReference>
<dbReference type="EMBL" id="PZBZ01000008">
    <property type="protein sequence ID" value="PTG16513.1"/>
    <property type="molecule type" value="Genomic_DNA"/>
</dbReference>
<dbReference type="PANTHER" id="PTHR13939">
    <property type="entry name" value="NICOTINAMIDE-NUCLEOTIDE AMIDOHYDROLASE PNCC"/>
    <property type="match status" value="1"/>
</dbReference>
<feature type="domain" description="MoaB/Mog" evidence="2">
    <location>
        <begin position="4"/>
        <end position="171"/>
    </location>
</feature>
<reference evidence="3 6" key="3">
    <citation type="submission" date="2023-08" db="EMBL/GenBank/DDBJ databases">
        <title>Whole genome sequencing of Staphylococcus chromogenes NNSch 2386.</title>
        <authorList>
            <person name="Kropotov V.S."/>
            <person name="Boriskina E.V."/>
            <person name="Gordinskaya N.A."/>
            <person name="Shkurkina I.S."/>
            <person name="Kryazhev D.V."/>
            <person name="Alekseeva A.E."/>
            <person name="Makhova M.A."/>
        </authorList>
    </citation>
    <scope>NUCLEOTIDE SEQUENCE [LARGE SCALE GENOMIC DNA]</scope>
    <source>
        <strain evidence="3 6">NNSch 2386</strain>
    </source>
</reference>
<comment type="similarity">
    <text evidence="1">Belongs to the CinA family.</text>
</comment>
<dbReference type="Gene3D" id="3.40.980.10">
    <property type="entry name" value="MoaB/Mog-like domain"/>
    <property type="match status" value="1"/>
</dbReference>
<dbReference type="RefSeq" id="WP_105967276.1">
    <property type="nucleotide sequence ID" value="NZ_JAHCNX010000001.1"/>
</dbReference>
<accession>A0AAE5T0K5</accession>
<protein>
    <recommendedName>
        <fullName evidence="1">Putative competence-damage inducible protein</fullName>
    </recommendedName>
</protein>
<sequence>MKVCIIGVGSELLLGQIANTNAQYLSQVLNAAGHHVLEHVVVGDNQERLQSVLKRAMQNYDGIILTGGLGPTKDDLTKQTVADVLGRELIIDQAALENIERYFSEQHQVMTPNNKQQALVIEGAQVLNNDVGMAPGMIVENENKKIVLLPGPPKELKPMVNQYMMPHFSHTNGTIFSEVLRFAGIGESQLETELIDLISEQSNPTIAPLAGTHEVTIRLTANGASLEACQQIIEPVKNKILKRVGQYYYGSNDTTLEARVLAEATQSVALYDGVTEGALNLRLKQVDTQQNVKGYMLHHSAFIDSSETIENRLRQSVYFVQSLYDSEMAISLLSENNKVYVCFLKGNAVHVVYFYVSDQHLQMRERSSNYIMIEWLNWLKNHG</sequence>
<gene>
    <name evidence="1" type="primary">cinA</name>
    <name evidence="4" type="ORF">BU653_02170</name>
    <name evidence="3" type="ORF">RCF65_08570</name>
</gene>
<evidence type="ECO:0000313" key="5">
    <source>
        <dbReference type="Proteomes" id="UP000242704"/>
    </source>
</evidence>
<dbReference type="InterPro" id="IPR008135">
    <property type="entry name" value="Competence-induced_CinA"/>
</dbReference>
<dbReference type="InterPro" id="IPR041424">
    <property type="entry name" value="CinA_KH"/>
</dbReference>
<dbReference type="PANTHER" id="PTHR13939:SF0">
    <property type="entry name" value="NMN AMIDOHYDROLASE-LIKE PROTEIN YFAY"/>
    <property type="match status" value="1"/>
</dbReference>
<evidence type="ECO:0000256" key="1">
    <source>
        <dbReference type="HAMAP-Rule" id="MF_00226"/>
    </source>
</evidence>
<dbReference type="Pfam" id="PF00994">
    <property type="entry name" value="MoCF_biosynth"/>
    <property type="match status" value="1"/>
</dbReference>
<reference evidence="4 5" key="1">
    <citation type="journal article" date="2016" name="Front. Microbiol.">
        <title>Comprehensive Phylogenetic Analysis of Bovine Non-aureus Staphylococci Species Based on Whole-Genome Sequencing.</title>
        <authorList>
            <person name="Naushad S."/>
            <person name="Barkema H.W."/>
            <person name="Luby C."/>
            <person name="Condas L.A."/>
            <person name="Nobrega D.B."/>
            <person name="Carson D.A."/>
            <person name="De Buck J."/>
        </authorList>
    </citation>
    <scope>NUCLEOTIDE SEQUENCE [LARGE SCALE GENOMIC DNA]</scope>
    <source>
        <strain evidence="4 5">SNUC 505</strain>
    </source>
</reference>
<organism evidence="4 5">
    <name type="scientific">Staphylococcus chromogenes</name>
    <name type="common">Staphylococcus hyicus subsp. chromogenes</name>
    <dbReference type="NCBI Taxonomy" id="46126"/>
    <lineage>
        <taxon>Bacteria</taxon>
        <taxon>Bacillati</taxon>
        <taxon>Bacillota</taxon>
        <taxon>Bacilli</taxon>
        <taxon>Bacillales</taxon>
        <taxon>Staphylococcaceae</taxon>
        <taxon>Staphylococcus</taxon>
    </lineage>
</organism>
<reference evidence="4" key="2">
    <citation type="submission" date="2018-03" db="EMBL/GenBank/DDBJ databases">
        <authorList>
            <person name="Naushad S."/>
        </authorList>
    </citation>
    <scope>NUCLEOTIDE SEQUENCE</scope>
    <source>
        <strain evidence="4">SNUC 505</strain>
    </source>
</reference>
<dbReference type="CDD" id="cd00885">
    <property type="entry name" value="cinA"/>
    <property type="match status" value="1"/>
</dbReference>
<dbReference type="InterPro" id="IPR036425">
    <property type="entry name" value="MoaB/Mog-like_dom_sf"/>
</dbReference>
<dbReference type="NCBIfam" id="TIGR00177">
    <property type="entry name" value="molyb_syn"/>
    <property type="match status" value="1"/>
</dbReference>
<dbReference type="Gene3D" id="3.30.70.2860">
    <property type="match status" value="1"/>
</dbReference>
<dbReference type="Proteomes" id="UP000242704">
    <property type="component" value="Unassembled WGS sequence"/>
</dbReference>
<name>A0AAE5T0K5_STACR</name>
<dbReference type="NCBIfam" id="TIGR00200">
    <property type="entry name" value="cinA_nterm"/>
    <property type="match status" value="1"/>
</dbReference>
<dbReference type="InterPro" id="IPR001453">
    <property type="entry name" value="MoaB/Mog_dom"/>
</dbReference>
<comment type="caution">
    <text evidence="4">The sequence shown here is derived from an EMBL/GenBank/DDBJ whole genome shotgun (WGS) entry which is preliminary data.</text>
</comment>
<dbReference type="SUPFAM" id="SSF53218">
    <property type="entry name" value="Molybdenum cofactor biosynthesis proteins"/>
    <property type="match status" value="1"/>
</dbReference>
<dbReference type="Proteomes" id="UP001240157">
    <property type="component" value="Unassembled WGS sequence"/>
</dbReference>